<dbReference type="Gene3D" id="4.10.240.10">
    <property type="entry name" value="Zn(2)-C6 fungal-type DNA-binding domain"/>
    <property type="match status" value="1"/>
</dbReference>
<evidence type="ECO:0000313" key="8">
    <source>
        <dbReference type="EMBL" id="KAF4439920.1"/>
    </source>
</evidence>
<accession>A0A8H4NLU3</accession>
<comment type="caution">
    <text evidence="8">The sequence shown here is derived from an EMBL/GenBank/DDBJ whole genome shotgun (WGS) entry which is preliminary data.</text>
</comment>
<protein>
    <recommendedName>
        <fullName evidence="7">Zn(2)-C6 fungal-type domain-containing protein</fullName>
    </recommendedName>
</protein>
<dbReference type="InterPro" id="IPR050815">
    <property type="entry name" value="TF_fung"/>
</dbReference>
<comment type="subcellular location">
    <subcellularLocation>
        <location evidence="1">Nucleus</location>
    </subcellularLocation>
</comment>
<dbReference type="PANTHER" id="PTHR47338:SF3">
    <property type="entry name" value="C6 FINGER DOMAIN TRANSCRIPTION FACTOR DBAA-RELATED"/>
    <property type="match status" value="1"/>
</dbReference>
<evidence type="ECO:0000259" key="7">
    <source>
        <dbReference type="PROSITE" id="PS50048"/>
    </source>
</evidence>
<evidence type="ECO:0000256" key="2">
    <source>
        <dbReference type="ARBA" id="ARBA00022723"/>
    </source>
</evidence>
<dbReference type="GO" id="GO:0005634">
    <property type="term" value="C:nucleus"/>
    <property type="evidence" value="ECO:0007669"/>
    <property type="project" value="UniProtKB-SubCell"/>
</dbReference>
<organism evidence="8 9">
    <name type="scientific">Fusarium austroafricanum</name>
    <dbReference type="NCBI Taxonomy" id="2364996"/>
    <lineage>
        <taxon>Eukaryota</taxon>
        <taxon>Fungi</taxon>
        <taxon>Dikarya</taxon>
        <taxon>Ascomycota</taxon>
        <taxon>Pezizomycotina</taxon>
        <taxon>Sordariomycetes</taxon>
        <taxon>Hypocreomycetidae</taxon>
        <taxon>Hypocreales</taxon>
        <taxon>Nectriaceae</taxon>
        <taxon>Fusarium</taxon>
        <taxon>Fusarium concolor species complex</taxon>
    </lineage>
</organism>
<dbReference type="CDD" id="cd12148">
    <property type="entry name" value="fungal_TF_MHR"/>
    <property type="match status" value="1"/>
</dbReference>
<dbReference type="AlphaFoldDB" id="A0A8H4NLU3"/>
<dbReference type="InterPro" id="IPR036864">
    <property type="entry name" value="Zn2-C6_fun-type_DNA-bd_sf"/>
</dbReference>
<dbReference type="PANTHER" id="PTHR47338">
    <property type="entry name" value="ZN(II)2CYS6 TRANSCRIPTION FACTOR (EUROFUNG)-RELATED"/>
    <property type="match status" value="1"/>
</dbReference>
<dbReference type="InterPro" id="IPR007219">
    <property type="entry name" value="XnlR_reg_dom"/>
</dbReference>
<dbReference type="Pfam" id="PF04082">
    <property type="entry name" value="Fungal_trans"/>
    <property type="match status" value="1"/>
</dbReference>
<reference evidence="8" key="1">
    <citation type="submission" date="2020-01" db="EMBL/GenBank/DDBJ databases">
        <title>Identification and distribution of gene clusters putatively required for synthesis of sphingolipid metabolism inhibitors in phylogenetically diverse species of the filamentous fungus Fusarium.</title>
        <authorList>
            <person name="Kim H.-S."/>
            <person name="Busman M."/>
            <person name="Brown D.W."/>
            <person name="Divon H."/>
            <person name="Uhlig S."/>
            <person name="Proctor R.H."/>
        </authorList>
    </citation>
    <scope>NUCLEOTIDE SEQUENCE</scope>
    <source>
        <strain evidence="8">NRRL 53441</strain>
    </source>
</reference>
<dbReference type="CDD" id="cd00067">
    <property type="entry name" value="GAL4"/>
    <property type="match status" value="1"/>
</dbReference>
<gene>
    <name evidence="8" type="ORF">F53441_12421</name>
</gene>
<dbReference type="GO" id="GO:0000981">
    <property type="term" value="F:DNA-binding transcription factor activity, RNA polymerase II-specific"/>
    <property type="evidence" value="ECO:0007669"/>
    <property type="project" value="InterPro"/>
</dbReference>
<name>A0A8H4NLU3_9HYPO</name>
<proteinExistence type="predicted"/>
<evidence type="ECO:0000313" key="9">
    <source>
        <dbReference type="Proteomes" id="UP000605986"/>
    </source>
</evidence>
<feature type="domain" description="Zn(2)-C6 fungal-type" evidence="7">
    <location>
        <begin position="10"/>
        <end position="38"/>
    </location>
</feature>
<dbReference type="InterPro" id="IPR001138">
    <property type="entry name" value="Zn2Cys6_DnaBD"/>
</dbReference>
<dbReference type="EMBL" id="JAADJG010000670">
    <property type="protein sequence ID" value="KAF4439920.1"/>
    <property type="molecule type" value="Genomic_DNA"/>
</dbReference>
<dbReference type="OrthoDB" id="3037908at2759"/>
<evidence type="ECO:0000256" key="1">
    <source>
        <dbReference type="ARBA" id="ARBA00004123"/>
    </source>
</evidence>
<dbReference type="Pfam" id="PF00172">
    <property type="entry name" value="Zn_clus"/>
    <property type="match status" value="1"/>
</dbReference>
<dbReference type="SUPFAM" id="SSF57701">
    <property type="entry name" value="Zn2/Cys6 DNA-binding domain"/>
    <property type="match status" value="1"/>
</dbReference>
<evidence type="ECO:0000256" key="5">
    <source>
        <dbReference type="ARBA" id="ARBA00023163"/>
    </source>
</evidence>
<keyword evidence="2" id="KW-0479">Metal-binding</keyword>
<evidence type="ECO:0000256" key="6">
    <source>
        <dbReference type="ARBA" id="ARBA00023242"/>
    </source>
</evidence>
<sequence length="352" mass="40561">MSNRQRNTTSCNECKRRKLRCDAQQPRCGFCLRSNTLCEASPRGKRGPKRGHLDVLRNRLDQLEEMLQSRLEAEQSQGLPVYPPPELHYAPTFGTQTPDTLSLNLGLPLESPRPQDKVLIDPIVHAELDQLYFDRAHPSFPILHQASYLVWSRSSDKSLVQICLQRIMWIISILLSTQFRELIEPLYTQVKRDLESVKSFEVEHAQSWTLLTVCELMRASYIQAWISAGRMFRIVQGLHYHEIDSPDKSHGSQNDLQHFTRTEEKRRVFWMAYFLDHLFSMRNDWPMTLSEHMICTRLPIPDGDFQANRETPGNFISQAITNPASQDRSSFSDCIVLLMETLIPTCLSTGAG</sequence>
<keyword evidence="4" id="KW-0238">DNA-binding</keyword>
<dbReference type="GO" id="GO:0006351">
    <property type="term" value="P:DNA-templated transcription"/>
    <property type="evidence" value="ECO:0007669"/>
    <property type="project" value="InterPro"/>
</dbReference>
<keyword evidence="6" id="KW-0539">Nucleus</keyword>
<keyword evidence="5" id="KW-0804">Transcription</keyword>
<dbReference type="Proteomes" id="UP000605986">
    <property type="component" value="Unassembled WGS sequence"/>
</dbReference>
<evidence type="ECO:0000256" key="4">
    <source>
        <dbReference type="ARBA" id="ARBA00023125"/>
    </source>
</evidence>
<dbReference type="PROSITE" id="PS50048">
    <property type="entry name" value="ZN2_CY6_FUNGAL_2"/>
    <property type="match status" value="1"/>
</dbReference>
<dbReference type="GO" id="GO:0003677">
    <property type="term" value="F:DNA binding"/>
    <property type="evidence" value="ECO:0007669"/>
    <property type="project" value="UniProtKB-KW"/>
</dbReference>
<dbReference type="GO" id="GO:0008270">
    <property type="term" value="F:zinc ion binding"/>
    <property type="evidence" value="ECO:0007669"/>
    <property type="project" value="InterPro"/>
</dbReference>
<keyword evidence="3" id="KW-0805">Transcription regulation</keyword>
<dbReference type="SMART" id="SM00066">
    <property type="entry name" value="GAL4"/>
    <property type="match status" value="1"/>
</dbReference>
<evidence type="ECO:0000256" key="3">
    <source>
        <dbReference type="ARBA" id="ARBA00023015"/>
    </source>
</evidence>
<dbReference type="PROSITE" id="PS00463">
    <property type="entry name" value="ZN2_CY6_FUNGAL_1"/>
    <property type="match status" value="1"/>
</dbReference>
<keyword evidence="9" id="KW-1185">Reference proteome</keyword>
<dbReference type="SMART" id="SM00906">
    <property type="entry name" value="Fungal_trans"/>
    <property type="match status" value="1"/>
</dbReference>